<keyword evidence="6" id="KW-1133">Transmembrane helix</keyword>
<evidence type="ECO:0000256" key="1">
    <source>
        <dbReference type="ARBA" id="ARBA00022723"/>
    </source>
</evidence>
<dbReference type="PROSITE" id="PS51141">
    <property type="entry name" value="ZF_SBP"/>
    <property type="match status" value="1"/>
</dbReference>
<comment type="caution">
    <text evidence="8">The sequence shown here is derived from an EMBL/GenBank/DDBJ whole genome shotgun (WGS) entry which is preliminary data.</text>
</comment>
<dbReference type="Gene3D" id="4.10.1100.10">
    <property type="entry name" value="Transcription factor, SBP-box domain"/>
    <property type="match status" value="1"/>
</dbReference>
<accession>A0A835RHA1</accession>
<dbReference type="Pfam" id="PF03110">
    <property type="entry name" value="SBP"/>
    <property type="match status" value="1"/>
</dbReference>
<feature type="transmembrane region" description="Helical" evidence="6">
    <location>
        <begin position="126"/>
        <end position="143"/>
    </location>
</feature>
<keyword evidence="2 4" id="KW-0863">Zinc-finger</keyword>
<name>A0A835RHA1_VANPL</name>
<evidence type="ECO:0000256" key="3">
    <source>
        <dbReference type="ARBA" id="ARBA00022833"/>
    </source>
</evidence>
<evidence type="ECO:0000256" key="6">
    <source>
        <dbReference type="SAM" id="Phobius"/>
    </source>
</evidence>
<proteinExistence type="predicted"/>
<keyword evidence="9" id="KW-1185">Reference proteome</keyword>
<sequence>MGCEADISDLKGYHRRHRVCLRCANASSVNLDGEEKRYCQQCGKFHALLDFDEGKRSCRRKLERHNKRRRRKPADSNSVAAKENAPEGEAVEDIILCTDQRQEITIGSASKDVDNVANNMVIDGKTFWILMLCISLLAVYCLMCPTGRMSFKLYDWNPAEFPRRLRHQIFQWLSSMPVELEGYIRPGCTILTIFIAMPPDMWDKLYQDGALRLKQLIQAPESLLLGRGNILIYLSNMIVHVLKDGTSLVNVKMEIKAPKLHFVYPKIFEAGNALEFIACGSNLDQPNLRFLVSFSGKYLVCDAYRVASYGNVECYNEKLVVSEIILSKEMFRVTVKQTPSGAFGPAFIEVENESGISNFYSYTHWRQASVL</sequence>
<keyword evidence="6" id="KW-0812">Transmembrane</keyword>
<feature type="region of interest" description="Disordered" evidence="5">
    <location>
        <begin position="62"/>
        <end position="86"/>
    </location>
</feature>
<dbReference type="InterPro" id="IPR044817">
    <property type="entry name" value="SBP-like"/>
</dbReference>
<dbReference type="AlphaFoldDB" id="A0A835RHA1"/>
<dbReference type="InterPro" id="IPR004333">
    <property type="entry name" value="SBP_dom"/>
</dbReference>
<reference evidence="8 9" key="1">
    <citation type="journal article" date="2020" name="Nat. Food">
        <title>A phased Vanilla planifolia genome enables genetic improvement of flavour and production.</title>
        <authorList>
            <person name="Hasing T."/>
            <person name="Tang H."/>
            <person name="Brym M."/>
            <person name="Khazi F."/>
            <person name="Huang T."/>
            <person name="Chambers A.H."/>
        </authorList>
    </citation>
    <scope>NUCLEOTIDE SEQUENCE [LARGE SCALE GENOMIC DNA]</scope>
    <source>
        <tissue evidence="8">Leaf</tissue>
    </source>
</reference>
<dbReference type="PANTHER" id="PTHR31251:SF108">
    <property type="entry name" value="SQUAMOSA PROMOTER-BINDING-LIKE PROTEIN 7"/>
    <property type="match status" value="1"/>
</dbReference>
<keyword evidence="6" id="KW-0472">Membrane</keyword>
<organism evidence="8 9">
    <name type="scientific">Vanilla planifolia</name>
    <name type="common">Vanilla</name>
    <dbReference type="NCBI Taxonomy" id="51239"/>
    <lineage>
        <taxon>Eukaryota</taxon>
        <taxon>Viridiplantae</taxon>
        <taxon>Streptophyta</taxon>
        <taxon>Embryophyta</taxon>
        <taxon>Tracheophyta</taxon>
        <taxon>Spermatophyta</taxon>
        <taxon>Magnoliopsida</taxon>
        <taxon>Liliopsida</taxon>
        <taxon>Asparagales</taxon>
        <taxon>Orchidaceae</taxon>
        <taxon>Vanilloideae</taxon>
        <taxon>Vanilleae</taxon>
        <taxon>Vanilla</taxon>
    </lineage>
</organism>
<evidence type="ECO:0000256" key="4">
    <source>
        <dbReference type="PROSITE-ProRule" id="PRU00470"/>
    </source>
</evidence>
<evidence type="ECO:0000313" key="9">
    <source>
        <dbReference type="Proteomes" id="UP000636800"/>
    </source>
</evidence>
<feature type="compositionally biased region" description="Basic residues" evidence="5">
    <location>
        <begin position="62"/>
        <end position="72"/>
    </location>
</feature>
<dbReference type="Pfam" id="PF26102">
    <property type="entry name" value="Ig_SPL7"/>
    <property type="match status" value="1"/>
</dbReference>
<evidence type="ECO:0000313" key="8">
    <source>
        <dbReference type="EMBL" id="KAG0488145.1"/>
    </source>
</evidence>
<dbReference type="SUPFAM" id="SSF103612">
    <property type="entry name" value="SBT domain"/>
    <property type="match status" value="1"/>
</dbReference>
<keyword evidence="3" id="KW-0862">Zinc</keyword>
<dbReference type="PANTHER" id="PTHR31251">
    <property type="entry name" value="SQUAMOSA PROMOTER-BINDING-LIKE PROTEIN 4"/>
    <property type="match status" value="1"/>
</dbReference>
<evidence type="ECO:0000259" key="7">
    <source>
        <dbReference type="PROSITE" id="PS51141"/>
    </source>
</evidence>
<feature type="domain" description="SBP-type" evidence="7">
    <location>
        <begin position="1"/>
        <end position="72"/>
    </location>
</feature>
<gene>
    <name evidence="8" type="ORF">HPP92_006956</name>
</gene>
<dbReference type="InterPro" id="IPR036893">
    <property type="entry name" value="SBP_sf"/>
</dbReference>
<dbReference type="Proteomes" id="UP000636800">
    <property type="component" value="Chromosome 3"/>
</dbReference>
<evidence type="ECO:0000256" key="5">
    <source>
        <dbReference type="SAM" id="MobiDB-lite"/>
    </source>
</evidence>
<dbReference type="GO" id="GO:0003677">
    <property type="term" value="F:DNA binding"/>
    <property type="evidence" value="ECO:0007669"/>
    <property type="project" value="InterPro"/>
</dbReference>
<keyword evidence="1" id="KW-0479">Metal-binding</keyword>
<evidence type="ECO:0000256" key="2">
    <source>
        <dbReference type="ARBA" id="ARBA00022771"/>
    </source>
</evidence>
<dbReference type="GO" id="GO:0008270">
    <property type="term" value="F:zinc ion binding"/>
    <property type="evidence" value="ECO:0007669"/>
    <property type="project" value="UniProtKB-KW"/>
</dbReference>
<protein>
    <recommendedName>
        <fullName evidence="7">SBP-type domain-containing protein</fullName>
    </recommendedName>
</protein>
<dbReference type="GO" id="GO:0005634">
    <property type="term" value="C:nucleus"/>
    <property type="evidence" value="ECO:0007669"/>
    <property type="project" value="InterPro"/>
</dbReference>
<dbReference type="EMBL" id="JADCNL010000003">
    <property type="protein sequence ID" value="KAG0488145.1"/>
    <property type="molecule type" value="Genomic_DNA"/>
</dbReference>